<dbReference type="Pfam" id="PF13297">
    <property type="entry name" value="SDE2_2C"/>
    <property type="match status" value="1"/>
</dbReference>
<dbReference type="GO" id="GO:0005634">
    <property type="term" value="C:nucleus"/>
    <property type="evidence" value="ECO:0007669"/>
    <property type="project" value="UniProtKB-SubCell"/>
</dbReference>
<dbReference type="InterPro" id="IPR051421">
    <property type="entry name" value="RNA_Proc_DNA_Dmg_Regulator"/>
</dbReference>
<dbReference type="InterPro" id="IPR053822">
    <property type="entry name" value="SDE2-like_dom"/>
</dbReference>
<evidence type="ECO:0000256" key="7">
    <source>
        <dbReference type="ARBA" id="ARBA00023242"/>
    </source>
</evidence>
<keyword evidence="9" id="KW-0175">Coiled coil</keyword>
<evidence type="ECO:0000259" key="12">
    <source>
        <dbReference type="Pfam" id="PF22782"/>
    </source>
</evidence>
<dbReference type="Pfam" id="PF22782">
    <property type="entry name" value="SDE2"/>
    <property type="match status" value="1"/>
</dbReference>
<evidence type="ECO:0000256" key="6">
    <source>
        <dbReference type="ARBA" id="ARBA00023187"/>
    </source>
</evidence>
<proteinExistence type="inferred from homology"/>
<evidence type="ECO:0000313" key="13">
    <source>
        <dbReference type="EMBL" id="KAI5059532.1"/>
    </source>
</evidence>
<dbReference type="GO" id="GO:0008380">
    <property type="term" value="P:RNA splicing"/>
    <property type="evidence" value="ECO:0007669"/>
    <property type="project" value="UniProtKB-KW"/>
</dbReference>
<dbReference type="GO" id="GO:0006397">
    <property type="term" value="P:mRNA processing"/>
    <property type="evidence" value="ECO:0007669"/>
    <property type="project" value="UniProtKB-KW"/>
</dbReference>
<name>A0A9D4U1P3_ADICA</name>
<comment type="subcellular location">
    <subcellularLocation>
        <location evidence="2">Cytoplasm</location>
    </subcellularLocation>
    <subcellularLocation>
        <location evidence="1">Nucleus</location>
    </subcellularLocation>
</comment>
<evidence type="ECO:0000256" key="4">
    <source>
        <dbReference type="ARBA" id="ARBA00022490"/>
    </source>
</evidence>
<feature type="domain" description="SDE2/SF3A3 SAP" evidence="11">
    <location>
        <begin position="388"/>
        <end position="454"/>
    </location>
</feature>
<evidence type="ECO:0000256" key="5">
    <source>
        <dbReference type="ARBA" id="ARBA00022664"/>
    </source>
</evidence>
<protein>
    <recommendedName>
        <fullName evidence="15">Sde2 N-terminal ubiquitin domain-containing protein</fullName>
    </recommendedName>
</protein>
<evidence type="ECO:0000256" key="1">
    <source>
        <dbReference type="ARBA" id="ARBA00004123"/>
    </source>
</evidence>
<feature type="compositionally biased region" description="Polar residues" evidence="10">
    <location>
        <begin position="366"/>
        <end position="376"/>
    </location>
</feature>
<keyword evidence="7" id="KW-0539">Nucleus</keyword>
<dbReference type="Proteomes" id="UP000886520">
    <property type="component" value="Chromosome 25"/>
</dbReference>
<keyword evidence="4" id="KW-0963">Cytoplasm</keyword>
<evidence type="ECO:0000256" key="2">
    <source>
        <dbReference type="ARBA" id="ARBA00004496"/>
    </source>
</evidence>
<dbReference type="PANTHER" id="PTHR12786">
    <property type="entry name" value="SPLICING FACTOR SF3A-RELATED"/>
    <property type="match status" value="1"/>
</dbReference>
<feature type="region of interest" description="Disordered" evidence="10">
    <location>
        <begin position="218"/>
        <end position="259"/>
    </location>
</feature>
<reference evidence="13" key="1">
    <citation type="submission" date="2021-01" db="EMBL/GenBank/DDBJ databases">
        <title>Adiantum capillus-veneris genome.</title>
        <authorList>
            <person name="Fang Y."/>
            <person name="Liao Q."/>
        </authorList>
    </citation>
    <scope>NUCLEOTIDE SEQUENCE</scope>
    <source>
        <strain evidence="13">H3</strain>
        <tissue evidence="13">Leaf</tissue>
    </source>
</reference>
<comment type="similarity">
    <text evidence="3">Belongs to the SDE2 family.</text>
</comment>
<evidence type="ECO:0000256" key="3">
    <source>
        <dbReference type="ARBA" id="ARBA00008726"/>
    </source>
</evidence>
<keyword evidence="5" id="KW-0507">mRNA processing</keyword>
<evidence type="ECO:0000256" key="9">
    <source>
        <dbReference type="SAM" id="Coils"/>
    </source>
</evidence>
<organism evidence="13 14">
    <name type="scientific">Adiantum capillus-veneris</name>
    <name type="common">Maidenhair fern</name>
    <dbReference type="NCBI Taxonomy" id="13818"/>
    <lineage>
        <taxon>Eukaryota</taxon>
        <taxon>Viridiplantae</taxon>
        <taxon>Streptophyta</taxon>
        <taxon>Embryophyta</taxon>
        <taxon>Tracheophyta</taxon>
        <taxon>Polypodiopsida</taxon>
        <taxon>Polypodiidae</taxon>
        <taxon>Polypodiales</taxon>
        <taxon>Pteridineae</taxon>
        <taxon>Pteridaceae</taxon>
        <taxon>Vittarioideae</taxon>
        <taxon>Adiantum</taxon>
    </lineage>
</organism>
<evidence type="ECO:0000313" key="14">
    <source>
        <dbReference type="Proteomes" id="UP000886520"/>
    </source>
</evidence>
<dbReference type="GO" id="GO:0005737">
    <property type="term" value="C:cytoplasm"/>
    <property type="evidence" value="ECO:0007669"/>
    <property type="project" value="UniProtKB-SubCell"/>
</dbReference>
<keyword evidence="8" id="KW-0131">Cell cycle</keyword>
<feature type="coiled-coil region" evidence="9">
    <location>
        <begin position="117"/>
        <end position="149"/>
    </location>
</feature>
<evidence type="ECO:0008006" key="15">
    <source>
        <dbReference type="Google" id="ProtNLM"/>
    </source>
</evidence>
<evidence type="ECO:0000256" key="8">
    <source>
        <dbReference type="ARBA" id="ARBA00023306"/>
    </source>
</evidence>
<dbReference type="OrthoDB" id="547031at2759"/>
<comment type="caution">
    <text evidence="13">The sequence shown here is derived from an EMBL/GenBank/DDBJ whole genome shotgun (WGS) entry which is preliminary data.</text>
</comment>
<dbReference type="AlphaFoldDB" id="A0A9D4U1P3"/>
<dbReference type="EMBL" id="JABFUD020000025">
    <property type="protein sequence ID" value="KAI5059532.1"/>
    <property type="molecule type" value="Genomic_DNA"/>
</dbReference>
<dbReference type="InterPro" id="IPR025086">
    <property type="entry name" value="SDE2/SF3A3_SAP"/>
</dbReference>
<evidence type="ECO:0000256" key="10">
    <source>
        <dbReference type="SAM" id="MobiDB-lite"/>
    </source>
</evidence>
<dbReference type="PANTHER" id="PTHR12786:SF1">
    <property type="entry name" value="SPLICING REGULATOR SDE2"/>
    <property type="match status" value="1"/>
</dbReference>
<sequence length="457" mass="49723">MAITCQLLLRGLDGRTSCLRFPSTIITGSLIQDQIATILRFPAEAFLILTGTTLVHQHSSLCASSDGFFPSCSLVGRLRGGKGGFGSLLRGAATKAGQKKTSNYDACRDMSGRRLRHVNAEKKLKEWKAQAKERELEKTANEFLKKQAKRKEDDSGCSEVIEKFQVETSRAREEVESAVASGLKEAKRLGKRKVLDDNPLPASSSKRAQIWFDGNMDISEDGLEDETDSSDDDDDAEVSEGEDAKDDADGGLEAVKGLENGKCNEDSDVVEVEEVGLMGCEEGKLEEVENGKAEEGFEAKFTYERSVMLSEEVEAENKSECMKGEEWLGEHHGTSKTTAHVEKNVCMVEIADAPSLHGGAEENKSEGQGTDTLTDSGGNGQSGAANDGKQTLDFLNLEDFLHASDLEVLGLDQLKHELQLRGLKCGGSLSERAGRLFLLKTIPLEKLDKKHFAKGRG</sequence>
<keyword evidence="6" id="KW-0508">mRNA splicing</keyword>
<feature type="compositionally biased region" description="Acidic residues" evidence="10">
    <location>
        <begin position="218"/>
        <end position="250"/>
    </location>
</feature>
<accession>A0A9D4U1P3</accession>
<feature type="domain" description="SDE2-like" evidence="12">
    <location>
        <begin position="80"/>
        <end position="180"/>
    </location>
</feature>
<feature type="region of interest" description="Disordered" evidence="10">
    <location>
        <begin position="356"/>
        <end position="387"/>
    </location>
</feature>
<gene>
    <name evidence="13" type="ORF">GOP47_0025851</name>
</gene>
<keyword evidence="14" id="KW-1185">Reference proteome</keyword>
<evidence type="ECO:0000259" key="11">
    <source>
        <dbReference type="Pfam" id="PF13297"/>
    </source>
</evidence>